<keyword evidence="4" id="KW-0472">Membrane</keyword>
<feature type="compositionally biased region" description="Pro residues" evidence="3">
    <location>
        <begin position="569"/>
        <end position="583"/>
    </location>
</feature>
<keyword evidence="2" id="KW-0067">ATP-binding</keyword>
<evidence type="ECO:0000256" key="2">
    <source>
        <dbReference type="ARBA" id="ARBA00022840"/>
    </source>
</evidence>
<dbReference type="SUPFAM" id="SSF52540">
    <property type="entry name" value="P-loop containing nucleoside triphosphate hydrolases"/>
    <property type="match status" value="1"/>
</dbReference>
<evidence type="ECO:0000313" key="6">
    <source>
        <dbReference type="EMBL" id="MEJ5194736.1"/>
    </source>
</evidence>
<feature type="region of interest" description="Disordered" evidence="3">
    <location>
        <begin position="531"/>
        <end position="647"/>
    </location>
</feature>
<evidence type="ECO:0000256" key="1">
    <source>
        <dbReference type="ARBA" id="ARBA00022741"/>
    </source>
</evidence>
<keyword evidence="4" id="KW-1133">Transmembrane helix</keyword>
<evidence type="ECO:0000313" key="7">
    <source>
        <dbReference type="Proteomes" id="UP001373196"/>
    </source>
</evidence>
<proteinExistence type="predicted"/>
<feature type="transmembrane region" description="Helical" evidence="4">
    <location>
        <begin position="22"/>
        <end position="42"/>
    </location>
</feature>
<feature type="compositionally biased region" description="Polar residues" evidence="3">
    <location>
        <begin position="546"/>
        <end position="556"/>
    </location>
</feature>
<reference evidence="6" key="1">
    <citation type="submission" date="2024-03" db="EMBL/GenBank/DDBJ databases">
        <authorList>
            <person name="Plomp N."/>
            <person name="Harmsen H.J."/>
        </authorList>
    </citation>
    <scope>NUCLEOTIDE SEQUENCE</scope>
    <source>
        <strain evidence="6">HTF-128</strain>
    </source>
</reference>
<dbReference type="CDD" id="cd05387">
    <property type="entry name" value="BY-kinase"/>
    <property type="match status" value="1"/>
</dbReference>
<evidence type="ECO:0000256" key="4">
    <source>
        <dbReference type="SAM" id="Phobius"/>
    </source>
</evidence>
<dbReference type="InterPro" id="IPR002586">
    <property type="entry name" value="CobQ/CobB/MinD/ParA_Nub-bd_dom"/>
</dbReference>
<evidence type="ECO:0000256" key="3">
    <source>
        <dbReference type="SAM" id="MobiDB-lite"/>
    </source>
</evidence>
<comment type="caution">
    <text evidence="6">The sequence shown here is derived from an EMBL/GenBank/DDBJ whole genome shotgun (WGS) entry which is preliminary data.</text>
</comment>
<dbReference type="Proteomes" id="UP001373196">
    <property type="component" value="Unassembled WGS sequence"/>
</dbReference>
<feature type="domain" description="CobQ/CobB/MinD/ParA nucleotide binding" evidence="5">
    <location>
        <begin position="283"/>
        <end position="451"/>
    </location>
</feature>
<feature type="transmembrane region" description="Helical" evidence="4">
    <location>
        <begin position="189"/>
        <end position="211"/>
    </location>
</feature>
<name>A0AB35Y3E5_9FIRM</name>
<gene>
    <name evidence="6" type="ORF">WF834_00865</name>
</gene>
<accession>A0AB35Y3E5</accession>
<evidence type="ECO:0000259" key="5">
    <source>
        <dbReference type="Pfam" id="PF01656"/>
    </source>
</evidence>
<dbReference type="InterPro" id="IPR005702">
    <property type="entry name" value="Wzc-like_C"/>
</dbReference>
<organism evidence="6 7">
    <name type="scientific">Faecalibacterium wellingii</name>
    <dbReference type="NCBI Taxonomy" id="2929491"/>
    <lineage>
        <taxon>Bacteria</taxon>
        <taxon>Bacillati</taxon>
        <taxon>Bacillota</taxon>
        <taxon>Clostridia</taxon>
        <taxon>Eubacteriales</taxon>
        <taxon>Oscillospiraceae</taxon>
        <taxon>Faecalibacterium</taxon>
    </lineage>
</organism>
<sequence>MDNDEIRISDLLYTVFKHRKTILVLGLLGFFCGFVFSGVSFLRNSRTNYAVNCSVAITSQPSADGVVNNNSDYLSSNTFYQTLDMMDAATFVMKSERTLQTAIDHSGLVSVTTQDVSQNLQVSRYNETQVLLLTLTWNNAEAGVQLMNALVDAIKEILPETLMMGSVAMIDAPEATSTTGGGAGQYVRLWVIFCVLGLAAGAGLAVLEFFLRPTLLNVKDVEDVLKLETLGSIPKDNSYFQKNMQLLSETHRADADAVQNFASAAHILINRFGTTAEPHWFYVTSAEDGEGKSTVAANLALQLSDMEKRTLLLDLNTRAPRLGGMFLQDLPYSRTLNALYKGESAEPEAVISLTGYLDLLPMVLEPDAVPLDAALFDFLKPIMEPYEYVIIDASSVGRSSDVLRLNKLADHALFVVRHDATPLSVIQDAIEKLNKSGVQLLGCVVNEVQSLEIFPLHPEHVAAPIRKKKKKPENADSPLPEDLLRPADSALEPTWKPAGDGRSVMDELTDDLQRSQNTRSDDEIMWELLRMGKDGSWKRPERKPTADSSTPQQPQSVPDAPPTLGSAPAPQPVPETPPAPVPAEKPKTVPDAPPAPIPVEKPKPVQPEPEPKPEKKRSRAPKPAAAPKHGKASSRSGLGLWGKKPKH</sequence>
<keyword evidence="4" id="KW-0812">Transmembrane</keyword>
<dbReference type="AlphaFoldDB" id="A0AB35Y3E5"/>
<dbReference type="InterPro" id="IPR050445">
    <property type="entry name" value="Bact_polysacc_biosynth/exp"/>
</dbReference>
<feature type="compositionally biased region" description="Basic and acidic residues" evidence="3">
    <location>
        <begin position="531"/>
        <end position="545"/>
    </location>
</feature>
<feature type="compositionally biased region" description="Pro residues" evidence="3">
    <location>
        <begin position="591"/>
        <end position="608"/>
    </location>
</feature>
<dbReference type="RefSeq" id="WP_339394525.1">
    <property type="nucleotide sequence ID" value="NZ_JBBFGL010000001.1"/>
</dbReference>
<dbReference type="EMBL" id="JBBFGL010000001">
    <property type="protein sequence ID" value="MEJ5194736.1"/>
    <property type="molecule type" value="Genomic_DNA"/>
</dbReference>
<dbReference type="Gene3D" id="3.40.50.300">
    <property type="entry name" value="P-loop containing nucleotide triphosphate hydrolases"/>
    <property type="match status" value="1"/>
</dbReference>
<protein>
    <recommendedName>
        <fullName evidence="5">CobQ/CobB/MinD/ParA nucleotide binding domain-containing protein</fullName>
    </recommendedName>
</protein>
<dbReference type="PANTHER" id="PTHR32309">
    <property type="entry name" value="TYROSINE-PROTEIN KINASE"/>
    <property type="match status" value="1"/>
</dbReference>
<dbReference type="PANTHER" id="PTHR32309:SF13">
    <property type="entry name" value="FERRIC ENTEROBACTIN TRANSPORT PROTEIN FEPE"/>
    <property type="match status" value="1"/>
</dbReference>
<keyword evidence="1" id="KW-0547">Nucleotide-binding</keyword>
<feature type="region of interest" description="Disordered" evidence="3">
    <location>
        <begin position="465"/>
        <end position="504"/>
    </location>
</feature>
<dbReference type="Pfam" id="PF01656">
    <property type="entry name" value="CbiA"/>
    <property type="match status" value="1"/>
</dbReference>
<dbReference type="InterPro" id="IPR027417">
    <property type="entry name" value="P-loop_NTPase"/>
</dbReference>